<comment type="caution">
    <text evidence="1">The sequence shown here is derived from an EMBL/GenBank/DDBJ whole genome shotgun (WGS) entry which is preliminary data.</text>
</comment>
<proteinExistence type="predicted"/>
<evidence type="ECO:0000313" key="2">
    <source>
        <dbReference type="Proteomes" id="UP000054630"/>
    </source>
</evidence>
<dbReference type="Proteomes" id="UP000054630">
    <property type="component" value="Unassembled WGS sequence"/>
</dbReference>
<protein>
    <submittedName>
        <fullName evidence="1">Uncharacterized protein</fullName>
    </submittedName>
</protein>
<dbReference type="EMBL" id="JYDL01000163">
    <property type="protein sequence ID" value="KRX14314.1"/>
    <property type="molecule type" value="Genomic_DNA"/>
</dbReference>
<accession>A0A0V0RIY1</accession>
<evidence type="ECO:0000313" key="1">
    <source>
        <dbReference type="EMBL" id="KRX14314.1"/>
    </source>
</evidence>
<name>A0A0V0RIY1_9BILA</name>
<gene>
    <name evidence="1" type="ORF">T07_2336</name>
</gene>
<dbReference type="AlphaFoldDB" id="A0A0V0RIY1"/>
<reference evidence="1 2" key="1">
    <citation type="submission" date="2015-01" db="EMBL/GenBank/DDBJ databases">
        <title>Evolution of Trichinella species and genotypes.</title>
        <authorList>
            <person name="Korhonen P.K."/>
            <person name="Edoardo P."/>
            <person name="Giuseppe L.R."/>
            <person name="Gasser R.B."/>
        </authorList>
    </citation>
    <scope>NUCLEOTIDE SEQUENCE [LARGE SCALE GENOMIC DNA]</scope>
    <source>
        <strain evidence="1">ISS37</strain>
    </source>
</reference>
<organism evidence="1 2">
    <name type="scientific">Trichinella nelsoni</name>
    <dbReference type="NCBI Taxonomy" id="6336"/>
    <lineage>
        <taxon>Eukaryota</taxon>
        <taxon>Metazoa</taxon>
        <taxon>Ecdysozoa</taxon>
        <taxon>Nematoda</taxon>
        <taxon>Enoplea</taxon>
        <taxon>Dorylaimia</taxon>
        <taxon>Trichinellida</taxon>
        <taxon>Trichinellidae</taxon>
        <taxon>Trichinella</taxon>
    </lineage>
</organism>
<keyword evidence="2" id="KW-1185">Reference proteome</keyword>
<sequence>MPTIFPSHNQNGIAAHSSLAKTSALSIFHLSDIPFTAAVPDKSGSEINCIKMHIFKIRLPDAFRGWKQCVFN</sequence>